<protein>
    <submittedName>
        <fullName evidence="3">Abortive infection protein</fullName>
    </submittedName>
</protein>
<dbReference type="OrthoDB" id="5141003at2"/>
<keyword evidence="1" id="KW-1133">Transmembrane helix</keyword>
<evidence type="ECO:0000256" key="1">
    <source>
        <dbReference type="SAM" id="Phobius"/>
    </source>
</evidence>
<feature type="transmembrane region" description="Helical" evidence="1">
    <location>
        <begin position="154"/>
        <end position="175"/>
    </location>
</feature>
<keyword evidence="1" id="KW-0812">Transmembrane</keyword>
<dbReference type="GO" id="GO:0080120">
    <property type="term" value="P:CAAX-box protein maturation"/>
    <property type="evidence" value="ECO:0007669"/>
    <property type="project" value="UniProtKB-ARBA"/>
</dbReference>
<dbReference type="STRING" id="1781255.BH720_22635"/>
<feature type="domain" description="CAAX prenyl protease 2/Lysostaphin resistance protein A-like" evidence="2">
    <location>
        <begin position="66"/>
        <end position="164"/>
    </location>
</feature>
<name>A0A1E5QE15_9CYAN</name>
<feature type="transmembrane region" description="Helical" evidence="1">
    <location>
        <begin position="65"/>
        <end position="85"/>
    </location>
</feature>
<keyword evidence="1" id="KW-0472">Membrane</keyword>
<accession>A0A1E5QE15</accession>
<reference evidence="3" key="1">
    <citation type="submission" date="2016-09" db="EMBL/GenBank/DDBJ databases">
        <title>Draft genome of thermotolerant cyanobacterium Desertifilum sp. strain IPPAS B-1220.</title>
        <authorList>
            <person name="Sinetova M.A."/>
            <person name="Bolakhan K."/>
            <person name="Zayadan B.K."/>
            <person name="Mironov K.S."/>
            <person name="Ustinova V."/>
            <person name="Kupriyanova E.V."/>
            <person name="Sidorov R.A."/>
            <person name="Skrypnik A.N."/>
            <person name="Gogoleva N.E."/>
            <person name="Gogolev Y.V."/>
            <person name="Los D.A."/>
        </authorList>
    </citation>
    <scope>NUCLEOTIDE SEQUENCE [LARGE SCALE GENOMIC DNA]</scope>
    <source>
        <strain evidence="3">IPPAS B-1220</strain>
    </source>
</reference>
<feature type="transmembrane region" description="Helical" evidence="1">
    <location>
        <begin position="24"/>
        <end position="44"/>
    </location>
</feature>
<dbReference type="AlphaFoldDB" id="A0A1E5QE15"/>
<organism evidence="3">
    <name type="scientific">Desertifilum tharense IPPAS B-1220</name>
    <dbReference type="NCBI Taxonomy" id="1781255"/>
    <lineage>
        <taxon>Bacteria</taxon>
        <taxon>Bacillati</taxon>
        <taxon>Cyanobacteriota</taxon>
        <taxon>Cyanophyceae</taxon>
        <taxon>Desertifilales</taxon>
        <taxon>Desertifilaceae</taxon>
        <taxon>Desertifilum</taxon>
    </lineage>
</organism>
<evidence type="ECO:0000259" key="2">
    <source>
        <dbReference type="Pfam" id="PF02517"/>
    </source>
</evidence>
<proteinExistence type="predicted"/>
<comment type="caution">
    <text evidence="3">The sequence shown here is derived from an EMBL/GenBank/DDBJ whole genome shotgun (WGS) entry which is preliminary data.</text>
</comment>
<feature type="transmembrane region" description="Helical" evidence="1">
    <location>
        <begin position="127"/>
        <end position="148"/>
    </location>
</feature>
<dbReference type="InterPro" id="IPR003675">
    <property type="entry name" value="Rce1/LyrA-like_dom"/>
</dbReference>
<gene>
    <name evidence="3" type="ORF">BH720_22635</name>
</gene>
<dbReference type="GO" id="GO:0004175">
    <property type="term" value="F:endopeptidase activity"/>
    <property type="evidence" value="ECO:0007669"/>
    <property type="project" value="UniProtKB-ARBA"/>
</dbReference>
<dbReference type="Pfam" id="PF02517">
    <property type="entry name" value="Rce1-like"/>
    <property type="match status" value="1"/>
</dbReference>
<feature type="transmembrane region" description="Helical" evidence="1">
    <location>
        <begin position="97"/>
        <end position="115"/>
    </location>
</feature>
<evidence type="ECO:0000313" key="3">
    <source>
        <dbReference type="EMBL" id="OEJ72896.1"/>
    </source>
</evidence>
<dbReference type="EMBL" id="MJGC01000110">
    <property type="protein sequence ID" value="OEJ72896.1"/>
    <property type="molecule type" value="Genomic_DNA"/>
</dbReference>
<sequence>MFLIEPFVSLSHRFVAALTTIPNASAWGVAAALLGVYTLIALPIGFQFGFIQRDTQTSPKVIRDVLLLALISPALSEELFFRVLLLPHSSEGCSLAVLGFWGIAGLIVFILYHPLNGISFFPAGRQTFFNPVFLGLAALLGIICTLAYWHSGSIWPAVVLHWIVVVVWLLLFGGYRQLHQELV</sequence>